<dbReference type="EMBL" id="FMTM01000001">
    <property type="protein sequence ID" value="SCW38364.1"/>
    <property type="molecule type" value="Genomic_DNA"/>
</dbReference>
<dbReference type="InterPro" id="IPR000847">
    <property type="entry name" value="LysR_HTH_N"/>
</dbReference>
<dbReference type="InterPro" id="IPR036388">
    <property type="entry name" value="WH-like_DNA-bd_sf"/>
</dbReference>
<proteinExistence type="inferred from homology"/>
<dbReference type="AlphaFoldDB" id="A0A1G4Q162"/>
<dbReference type="Pfam" id="PF00126">
    <property type="entry name" value="HTH_1"/>
    <property type="match status" value="1"/>
</dbReference>
<comment type="function">
    <text evidence="5">Transcriptional regulator of the ttuABCDE tartrate utilization operon.</text>
</comment>
<dbReference type="InterPro" id="IPR036390">
    <property type="entry name" value="WH_DNA-bd_sf"/>
</dbReference>
<comment type="similarity">
    <text evidence="1">Belongs to the LysR transcriptional regulatory family.</text>
</comment>
<evidence type="ECO:0000256" key="7">
    <source>
        <dbReference type="ARBA" id="ARBA00083243"/>
    </source>
</evidence>
<evidence type="ECO:0000256" key="6">
    <source>
        <dbReference type="ARBA" id="ARBA00067332"/>
    </source>
</evidence>
<keyword evidence="4" id="KW-0804">Transcription</keyword>
<evidence type="ECO:0000259" key="8">
    <source>
        <dbReference type="PROSITE" id="PS50931"/>
    </source>
</evidence>
<dbReference type="PANTHER" id="PTHR30537">
    <property type="entry name" value="HTH-TYPE TRANSCRIPTIONAL REGULATOR"/>
    <property type="match status" value="1"/>
</dbReference>
<name>A0A1G4Q162_9HYPH</name>
<dbReference type="PROSITE" id="PS50931">
    <property type="entry name" value="HTH_LYSR"/>
    <property type="match status" value="1"/>
</dbReference>
<dbReference type="GO" id="GO:0043565">
    <property type="term" value="F:sequence-specific DNA binding"/>
    <property type="evidence" value="ECO:0007669"/>
    <property type="project" value="TreeGrafter"/>
</dbReference>
<dbReference type="FunFam" id="1.10.10.10:FF:000001">
    <property type="entry name" value="LysR family transcriptional regulator"/>
    <property type="match status" value="1"/>
</dbReference>
<keyword evidence="2" id="KW-0805">Transcription regulation</keyword>
<organism evidence="9 10">
    <name type="scientific">Rhizobium mongolense subsp. loessense</name>
    <dbReference type="NCBI Taxonomy" id="158890"/>
    <lineage>
        <taxon>Bacteria</taxon>
        <taxon>Pseudomonadati</taxon>
        <taxon>Pseudomonadota</taxon>
        <taxon>Alphaproteobacteria</taxon>
        <taxon>Hyphomicrobiales</taxon>
        <taxon>Rhizobiaceae</taxon>
        <taxon>Rhizobium/Agrobacterium group</taxon>
        <taxon>Rhizobium</taxon>
    </lineage>
</organism>
<dbReference type="Gene3D" id="3.40.190.290">
    <property type="match status" value="1"/>
</dbReference>
<dbReference type="GO" id="GO:0006351">
    <property type="term" value="P:DNA-templated transcription"/>
    <property type="evidence" value="ECO:0007669"/>
    <property type="project" value="TreeGrafter"/>
</dbReference>
<evidence type="ECO:0000256" key="5">
    <source>
        <dbReference type="ARBA" id="ARBA00054626"/>
    </source>
</evidence>
<evidence type="ECO:0000313" key="10">
    <source>
        <dbReference type="Proteomes" id="UP000199542"/>
    </source>
</evidence>
<dbReference type="CDD" id="cd08422">
    <property type="entry name" value="PBP2_CrgA_like"/>
    <property type="match status" value="1"/>
</dbReference>
<evidence type="ECO:0000256" key="3">
    <source>
        <dbReference type="ARBA" id="ARBA00023125"/>
    </source>
</evidence>
<evidence type="ECO:0000256" key="2">
    <source>
        <dbReference type="ARBA" id="ARBA00023015"/>
    </source>
</evidence>
<keyword evidence="3" id="KW-0238">DNA-binding</keyword>
<feature type="domain" description="HTH lysR-type" evidence="8">
    <location>
        <begin position="16"/>
        <end position="73"/>
    </location>
</feature>
<evidence type="ECO:0000256" key="1">
    <source>
        <dbReference type="ARBA" id="ARBA00009437"/>
    </source>
</evidence>
<dbReference type="InterPro" id="IPR005119">
    <property type="entry name" value="LysR_subst-bd"/>
</dbReference>
<protein>
    <recommendedName>
        <fullName evidence="6">HTH-type transcriptional regulator TtuA</fullName>
    </recommendedName>
    <alternativeName>
        <fullName evidence="7">Tartrate utilization transcriptional regulator</fullName>
    </alternativeName>
</protein>
<dbReference type="GO" id="GO:0003700">
    <property type="term" value="F:DNA-binding transcription factor activity"/>
    <property type="evidence" value="ECO:0007669"/>
    <property type="project" value="InterPro"/>
</dbReference>
<dbReference type="SUPFAM" id="SSF53850">
    <property type="entry name" value="Periplasmic binding protein-like II"/>
    <property type="match status" value="1"/>
</dbReference>
<dbReference type="SUPFAM" id="SSF46785">
    <property type="entry name" value="Winged helix' DNA-binding domain"/>
    <property type="match status" value="1"/>
</dbReference>
<evidence type="ECO:0000313" key="9">
    <source>
        <dbReference type="EMBL" id="SCW38364.1"/>
    </source>
</evidence>
<gene>
    <name evidence="9" type="ORF">SAMN02927900_01223</name>
</gene>
<dbReference type="PANTHER" id="PTHR30537:SF72">
    <property type="entry name" value="LYSR FAMILY TRANSCRIPTIONAL REGULATOR"/>
    <property type="match status" value="1"/>
</dbReference>
<dbReference type="Proteomes" id="UP000199542">
    <property type="component" value="Unassembled WGS sequence"/>
</dbReference>
<sequence>MNCFSFNQCLKVLIVETLANLEAFVRSAEASSFSGAARRLSITPAAVSRNVAMLERNLGIRLFHRSTRKLTLTEAGESFLASIGDSLNHLQGAIDGASQTKGEPVGVLKLSMSLTFAMGYVLPALPDFLARYPGIRPDWHFDSRKVDLIAEGFDAAIGGGFELNPGIVSTTLAPVHVIAVASPGYFAGRRRPTSPADLADHAGILMRSSNSGRIRQWMMRDAQGREERALLNETIVMSDAAPMAQAAIAGLGIALLAVPDVLQHVESGALERILPKWYADAGSISLYYSGRVLQPLKTRAFIDFYTEYFRSERLSARFAGSLR</sequence>
<dbReference type="Gene3D" id="1.10.10.10">
    <property type="entry name" value="Winged helix-like DNA-binding domain superfamily/Winged helix DNA-binding domain"/>
    <property type="match status" value="1"/>
</dbReference>
<dbReference type="PRINTS" id="PR00039">
    <property type="entry name" value="HTHLYSR"/>
</dbReference>
<dbReference type="InterPro" id="IPR058163">
    <property type="entry name" value="LysR-type_TF_proteobact-type"/>
</dbReference>
<accession>A0A1G4Q162</accession>
<dbReference type="Pfam" id="PF03466">
    <property type="entry name" value="LysR_substrate"/>
    <property type="match status" value="1"/>
</dbReference>
<evidence type="ECO:0000256" key="4">
    <source>
        <dbReference type="ARBA" id="ARBA00023163"/>
    </source>
</evidence>
<reference evidence="9 10" key="1">
    <citation type="submission" date="2016-10" db="EMBL/GenBank/DDBJ databases">
        <authorList>
            <person name="de Groot N.N."/>
        </authorList>
    </citation>
    <scope>NUCLEOTIDE SEQUENCE [LARGE SCALE GENOMIC DNA]</scope>
    <source>
        <strain evidence="9 10">CGMCC 1.3401</strain>
    </source>
</reference>